<organism evidence="2 3">
    <name type="scientific">Cercophora scortea</name>
    <dbReference type="NCBI Taxonomy" id="314031"/>
    <lineage>
        <taxon>Eukaryota</taxon>
        <taxon>Fungi</taxon>
        <taxon>Dikarya</taxon>
        <taxon>Ascomycota</taxon>
        <taxon>Pezizomycotina</taxon>
        <taxon>Sordariomycetes</taxon>
        <taxon>Sordariomycetidae</taxon>
        <taxon>Sordariales</taxon>
        <taxon>Lasiosphaeriaceae</taxon>
        <taxon>Cercophora</taxon>
    </lineage>
</organism>
<dbReference type="InterPro" id="IPR036034">
    <property type="entry name" value="PDZ_sf"/>
</dbReference>
<feature type="domain" description="PDZ" evidence="1">
    <location>
        <begin position="214"/>
        <end position="308"/>
    </location>
</feature>
<dbReference type="InterPro" id="IPR009003">
    <property type="entry name" value="Peptidase_S1_PA"/>
</dbReference>
<sequence length="819" mass="90174">MDRSSVPSSTTADPVEQADKARMRSIVTVIAHTPFGFNRTDDAELGFTTGFFTAPTTICTVAHGIGEAPLSIVVKNSEGVETLVRRRDAHPISDFELLRLSDDDKSADYFELADEKAQQGTSARIYGVNAGHKSITQVVVAQTDCNPPDYGKWMNRNRTYLGCHGNLSGGSSGSPAVTDNGVVAIQTATRRDSGMAFLLSASEIRDYDPAMPVGDLGVRWELQDSAPHFLRIHGPQLLPPSSEFPKVLVAEKVTGASELEEGDVLSQINKTPIHNFDELNRAIARHVGQQVQLDIYRVGKPQTVNVHVFDLRDQVPLGLIHIEGLFTVNTLGISLLSWGSREPGGLAVTGCSDEYEDLRGHVITQVNGKPMNSLADFEEQLSNRRLQLQLEPIATGNALPGHMVIDLGPQRTIWIGRRMETGFWDYKPRRLSWKTSPFPVLEMPKPSRLHPGEAQLLRVTCFPPSTVNFDGQTTGDAVIVMPGIVAVRGNTAPYRGWRAVLKTESGSVDARVKAVRHMNGISFLEYSKDAIPHATVLAPGALGSGSLWHWACSKGISIPIRMPTRIGLINCVPALMRPYRPTLANIIGYKVDGLDDDDRGRFSGYITNLWRTKTTAVALGGDYILASDIVRMLDDDARQPFVRFDNITRHDACLPSKYKPFSRDLFVRVQAAGPESKLKPDDIVIAIDGKPPGIGLSCFYFNKKSLSVTIVRDGTEHTVDEPTYGHDFFERDWLVSFQGMAIEPLPKILQLQMHRLEGLYISRVREGSPAERWGIPVPGFLLSINNQPVTGLDDLNQAIRQVSGSKYLPESESTRCVIK</sequence>
<evidence type="ECO:0000313" key="2">
    <source>
        <dbReference type="EMBL" id="KAK3317187.1"/>
    </source>
</evidence>
<dbReference type="PANTHER" id="PTHR46366:SF1">
    <property type="entry name" value="PDZ DOMAIN-CONTAINING PROTEIN C1685.05"/>
    <property type="match status" value="1"/>
</dbReference>
<dbReference type="SUPFAM" id="SSF50156">
    <property type="entry name" value="PDZ domain-like"/>
    <property type="match status" value="2"/>
</dbReference>
<gene>
    <name evidence="2" type="ORF">B0T19DRAFT_287098</name>
</gene>
<dbReference type="EMBL" id="JAUEPO010000007">
    <property type="protein sequence ID" value="KAK3317187.1"/>
    <property type="molecule type" value="Genomic_DNA"/>
</dbReference>
<evidence type="ECO:0000313" key="3">
    <source>
        <dbReference type="Proteomes" id="UP001286456"/>
    </source>
</evidence>
<dbReference type="Proteomes" id="UP001286456">
    <property type="component" value="Unassembled WGS sequence"/>
</dbReference>
<name>A0AAE0I2W7_9PEZI</name>
<dbReference type="SUPFAM" id="SSF50494">
    <property type="entry name" value="Trypsin-like serine proteases"/>
    <property type="match status" value="1"/>
</dbReference>
<dbReference type="Pfam" id="PF13365">
    <property type="entry name" value="Trypsin_2"/>
    <property type="match status" value="1"/>
</dbReference>
<evidence type="ECO:0000259" key="1">
    <source>
        <dbReference type="Pfam" id="PF13180"/>
    </source>
</evidence>
<protein>
    <recommendedName>
        <fullName evidence="1">PDZ domain-containing protein</fullName>
    </recommendedName>
</protein>
<dbReference type="AlphaFoldDB" id="A0AAE0I2W7"/>
<dbReference type="Gene3D" id="2.40.10.120">
    <property type="match status" value="1"/>
</dbReference>
<comment type="caution">
    <text evidence="2">The sequence shown here is derived from an EMBL/GenBank/DDBJ whole genome shotgun (WGS) entry which is preliminary data.</text>
</comment>
<dbReference type="PANTHER" id="PTHR46366">
    <property type="entry name" value="PRO-APOPTOTIC SERINE PROTEASE NMA111"/>
    <property type="match status" value="1"/>
</dbReference>
<reference evidence="2" key="1">
    <citation type="journal article" date="2023" name="Mol. Phylogenet. Evol.">
        <title>Genome-scale phylogeny and comparative genomics of the fungal order Sordariales.</title>
        <authorList>
            <person name="Hensen N."/>
            <person name="Bonometti L."/>
            <person name="Westerberg I."/>
            <person name="Brannstrom I.O."/>
            <person name="Guillou S."/>
            <person name="Cros-Aarteil S."/>
            <person name="Calhoun S."/>
            <person name="Haridas S."/>
            <person name="Kuo A."/>
            <person name="Mondo S."/>
            <person name="Pangilinan J."/>
            <person name="Riley R."/>
            <person name="LaButti K."/>
            <person name="Andreopoulos B."/>
            <person name="Lipzen A."/>
            <person name="Chen C."/>
            <person name="Yan M."/>
            <person name="Daum C."/>
            <person name="Ng V."/>
            <person name="Clum A."/>
            <person name="Steindorff A."/>
            <person name="Ohm R.A."/>
            <person name="Martin F."/>
            <person name="Silar P."/>
            <person name="Natvig D.O."/>
            <person name="Lalanne C."/>
            <person name="Gautier V."/>
            <person name="Ament-Velasquez S.L."/>
            <person name="Kruys A."/>
            <person name="Hutchinson M.I."/>
            <person name="Powell A.J."/>
            <person name="Barry K."/>
            <person name="Miller A.N."/>
            <person name="Grigoriev I.V."/>
            <person name="Debuchy R."/>
            <person name="Gladieux P."/>
            <person name="Hiltunen Thoren M."/>
            <person name="Johannesson H."/>
        </authorList>
    </citation>
    <scope>NUCLEOTIDE SEQUENCE</scope>
    <source>
        <strain evidence="2">SMH4131-1</strain>
    </source>
</reference>
<reference evidence="2" key="2">
    <citation type="submission" date="2023-06" db="EMBL/GenBank/DDBJ databases">
        <authorList>
            <consortium name="Lawrence Berkeley National Laboratory"/>
            <person name="Haridas S."/>
            <person name="Hensen N."/>
            <person name="Bonometti L."/>
            <person name="Westerberg I."/>
            <person name="Brannstrom I.O."/>
            <person name="Guillou S."/>
            <person name="Cros-Aarteil S."/>
            <person name="Calhoun S."/>
            <person name="Kuo A."/>
            <person name="Mondo S."/>
            <person name="Pangilinan J."/>
            <person name="Riley R."/>
            <person name="Labutti K."/>
            <person name="Andreopoulos B."/>
            <person name="Lipzen A."/>
            <person name="Chen C."/>
            <person name="Yanf M."/>
            <person name="Daum C."/>
            <person name="Ng V."/>
            <person name="Clum A."/>
            <person name="Steindorff A."/>
            <person name="Ohm R."/>
            <person name="Martin F."/>
            <person name="Silar P."/>
            <person name="Natvig D."/>
            <person name="Lalanne C."/>
            <person name="Gautier V."/>
            <person name="Ament-Velasquez S.L."/>
            <person name="Kruys A."/>
            <person name="Hutchinson M.I."/>
            <person name="Powell A.J."/>
            <person name="Barry K."/>
            <person name="Miller A.N."/>
            <person name="Grigoriev I.V."/>
            <person name="Debuchy R."/>
            <person name="Gladieux P."/>
            <person name="Thoren M.H."/>
            <person name="Johannesson H."/>
        </authorList>
    </citation>
    <scope>NUCLEOTIDE SEQUENCE</scope>
    <source>
        <strain evidence="2">SMH4131-1</strain>
    </source>
</reference>
<dbReference type="Gene3D" id="2.30.42.10">
    <property type="match status" value="2"/>
</dbReference>
<dbReference type="Pfam" id="PF13180">
    <property type="entry name" value="PDZ_2"/>
    <property type="match status" value="1"/>
</dbReference>
<dbReference type="InterPro" id="IPR001478">
    <property type="entry name" value="PDZ"/>
</dbReference>
<keyword evidence="3" id="KW-1185">Reference proteome</keyword>
<accession>A0AAE0I2W7</accession>
<proteinExistence type="predicted"/>